<dbReference type="PANTHER" id="PTHR12592:SF0">
    <property type="entry name" value="ATP-DEPENDENT (S)-NAD(P)H-HYDRATE DEHYDRATASE"/>
    <property type="match status" value="1"/>
</dbReference>
<dbReference type="Proteomes" id="UP001408356">
    <property type="component" value="Unassembled WGS sequence"/>
</dbReference>
<keyword evidence="7" id="KW-0963">Cytoplasm</keyword>
<dbReference type="Pfam" id="PF01256">
    <property type="entry name" value="Carb_kinase"/>
    <property type="match status" value="1"/>
</dbReference>
<dbReference type="PANTHER" id="PTHR12592">
    <property type="entry name" value="ATP-DEPENDENT (S)-NAD(P)H-HYDRATE DEHYDRATASE FAMILY MEMBER"/>
    <property type="match status" value="1"/>
</dbReference>
<evidence type="ECO:0000256" key="7">
    <source>
        <dbReference type="HAMAP-Rule" id="MF_03157"/>
    </source>
</evidence>
<feature type="binding site" evidence="7">
    <location>
        <position position="361"/>
    </location>
    <ligand>
        <name>(6S)-NADPHX</name>
        <dbReference type="ChEBI" id="CHEBI:64076"/>
    </ligand>
</feature>
<comment type="catalytic activity">
    <reaction evidence="7">
        <text>(6S)-NADHX + ATP = ADP + phosphate + NADH + H(+)</text>
        <dbReference type="Rhea" id="RHEA:19017"/>
        <dbReference type="ChEBI" id="CHEBI:15378"/>
        <dbReference type="ChEBI" id="CHEBI:30616"/>
        <dbReference type="ChEBI" id="CHEBI:43474"/>
        <dbReference type="ChEBI" id="CHEBI:57945"/>
        <dbReference type="ChEBI" id="CHEBI:64074"/>
        <dbReference type="ChEBI" id="CHEBI:456216"/>
        <dbReference type="EC" id="4.2.1.93"/>
    </reaction>
</comment>
<evidence type="ECO:0000313" key="9">
    <source>
        <dbReference type="EMBL" id="KAK9425129.1"/>
    </source>
</evidence>
<name>A0ABR2VF66_9PEZI</name>
<comment type="caution">
    <text evidence="9">The sequence shown here is derived from an EMBL/GenBank/DDBJ whole genome shotgun (WGS) entry which is preliminary data.</text>
</comment>
<comment type="catalytic activity">
    <reaction evidence="6 7">
        <text>(6S)-NADPHX + ATP = ADP + phosphate + NADPH + H(+)</text>
        <dbReference type="Rhea" id="RHEA:32231"/>
        <dbReference type="ChEBI" id="CHEBI:15378"/>
        <dbReference type="ChEBI" id="CHEBI:30616"/>
        <dbReference type="ChEBI" id="CHEBI:43474"/>
        <dbReference type="ChEBI" id="CHEBI:57783"/>
        <dbReference type="ChEBI" id="CHEBI:64076"/>
        <dbReference type="ChEBI" id="CHEBI:456216"/>
        <dbReference type="EC" id="4.2.1.93"/>
    </reaction>
</comment>
<comment type="cofactor">
    <cofactor evidence="7">
        <name>Mg(2+)</name>
        <dbReference type="ChEBI" id="CHEBI:18420"/>
    </cofactor>
</comment>
<keyword evidence="3" id="KW-0521">NADP</keyword>
<feature type="domain" description="YjeF C-terminal" evidence="8">
    <location>
        <begin position="121"/>
        <end position="436"/>
    </location>
</feature>
<dbReference type="HAMAP" id="MF_01965">
    <property type="entry name" value="NADHX_dehydratase"/>
    <property type="match status" value="1"/>
</dbReference>
<protein>
    <recommendedName>
        <fullName evidence="7">ATP-dependent (S)-NAD(P)H-hydrate dehydratase</fullName>
        <ecNumber evidence="7">4.2.1.93</ecNumber>
    </recommendedName>
    <alternativeName>
        <fullName evidence="7">ATP-dependent NAD(P)HX dehydratase</fullName>
    </alternativeName>
</protein>
<evidence type="ECO:0000259" key="8">
    <source>
        <dbReference type="PROSITE" id="PS51383"/>
    </source>
</evidence>
<dbReference type="InterPro" id="IPR000631">
    <property type="entry name" value="CARKD"/>
</dbReference>
<keyword evidence="4 7" id="KW-0520">NAD</keyword>
<evidence type="ECO:0000256" key="2">
    <source>
        <dbReference type="ARBA" id="ARBA00022840"/>
    </source>
</evidence>
<feature type="binding site" evidence="7">
    <location>
        <begin position="351"/>
        <end position="360"/>
    </location>
    <ligand>
        <name>ATP</name>
        <dbReference type="ChEBI" id="CHEBI:30616"/>
    </ligand>
</feature>
<dbReference type="PROSITE" id="PS01050">
    <property type="entry name" value="YJEF_C_2"/>
    <property type="match status" value="1"/>
</dbReference>
<dbReference type="PROSITE" id="PS51383">
    <property type="entry name" value="YJEF_C_3"/>
    <property type="match status" value="1"/>
</dbReference>
<evidence type="ECO:0000256" key="1">
    <source>
        <dbReference type="ARBA" id="ARBA00022741"/>
    </source>
</evidence>
<evidence type="ECO:0000256" key="4">
    <source>
        <dbReference type="ARBA" id="ARBA00023027"/>
    </source>
</evidence>
<feature type="binding site" evidence="7">
    <location>
        <begin position="290"/>
        <end position="296"/>
    </location>
    <ligand>
        <name>(6S)-NADPHX</name>
        <dbReference type="ChEBI" id="CHEBI:64076"/>
    </ligand>
</feature>
<evidence type="ECO:0000256" key="6">
    <source>
        <dbReference type="ARBA" id="ARBA00047472"/>
    </source>
</evidence>
<gene>
    <name evidence="9" type="ORF">SUNI508_03269</name>
</gene>
<accession>A0ABR2VF66</accession>
<dbReference type="InterPro" id="IPR029056">
    <property type="entry name" value="Ribokinase-like"/>
</dbReference>
<reference evidence="9 10" key="1">
    <citation type="journal article" date="2024" name="J. Plant Pathol.">
        <title>Sequence and assembly of the genome of Seiridium unicorne, isolate CBS 538.82, causal agent of cypress canker disease.</title>
        <authorList>
            <person name="Scali E."/>
            <person name="Rocca G.D."/>
            <person name="Danti R."/>
            <person name="Garbelotto M."/>
            <person name="Barberini S."/>
            <person name="Baroncelli R."/>
            <person name="Emiliani G."/>
        </authorList>
    </citation>
    <scope>NUCLEOTIDE SEQUENCE [LARGE SCALE GENOMIC DNA]</scope>
    <source>
        <strain evidence="9 10">BM-138-508</strain>
    </source>
</reference>
<dbReference type="NCBIfam" id="TIGR00196">
    <property type="entry name" value="yjeF_cterm"/>
    <property type="match status" value="1"/>
</dbReference>
<dbReference type="CDD" id="cd01171">
    <property type="entry name" value="YXKO-related"/>
    <property type="match status" value="1"/>
</dbReference>
<comment type="function">
    <text evidence="7">Catalyzes the dehydration of the S-form of NAD(P)HX at the expense of ATP, which is converted to ADP. Together with NAD(P)HX epimerase, which catalyzes the epimerization of the S- and R-forms, the enzyme allows the repair of both epimers of NAD(P)HX, a damaged form of NAD(P)H that is a result of enzymatic or heat-dependent hydration.</text>
</comment>
<keyword evidence="7" id="KW-0597">Phosphoprotein</keyword>
<feature type="binding site" evidence="7">
    <location>
        <position position="237"/>
    </location>
    <ligand>
        <name>(6S)-NADPHX</name>
        <dbReference type="ChEBI" id="CHEBI:64076"/>
    </ligand>
</feature>
<sequence length="446" mass="47797">MCDRSWRWWPASSGVSFGVFEAGELEEPKSMGMGVPAGSLRAGTAGVDGEIQGAAEAPKLFPYHFFQGNIVQLANHGEHCPAIQPSLPTPPHLLSVCLELPTLITQMSSESLEMSSATREILGKVRQMVPPMLEKFHKGQLGRVAVIGGSVDYTGAPYFSAMASAKLGADMSHVICTPGAASVIKTYSPNLMVHPLMRQSPPPNSGKLPASDTDPEEISKDIIDMLSRLHVLVVGPGLGRDPLMHQTLAKVLAEARKKKMPVVMDADSLGLVQSNPELVIGWKEVVLTPNVVEFGRLQKALKMDESEFEGKSETAKVEALSKALGGVAIVQKGGKDFISNGDNTLVVDLEGGLKRSGGQGDTLTGSIATFLAWRNAYLEGLWDHGNKLNESEMLSLAAFGGAAITRECSRRAFQKKGRSLQASDLTEEVHPSFLALFGENEPDSKL</sequence>
<dbReference type="EMBL" id="JARVKF010000024">
    <property type="protein sequence ID" value="KAK9425129.1"/>
    <property type="molecule type" value="Genomic_DNA"/>
</dbReference>
<keyword evidence="5 7" id="KW-0456">Lyase</keyword>
<feature type="binding site" evidence="7">
    <location>
        <begin position="332"/>
        <end position="336"/>
    </location>
    <ligand>
        <name>ATP</name>
        <dbReference type="ChEBI" id="CHEBI:30616"/>
    </ligand>
</feature>
<evidence type="ECO:0000256" key="3">
    <source>
        <dbReference type="ARBA" id="ARBA00022857"/>
    </source>
</evidence>
<proteinExistence type="inferred from homology"/>
<dbReference type="InterPro" id="IPR017953">
    <property type="entry name" value="Carbohydrate_kinase_pred_CS"/>
</dbReference>
<keyword evidence="2 7" id="KW-0067">ATP-binding</keyword>
<keyword evidence="10" id="KW-1185">Reference proteome</keyword>
<keyword evidence="1 7" id="KW-0547">Nucleotide-binding</keyword>
<organism evidence="9 10">
    <name type="scientific">Seiridium unicorne</name>
    <dbReference type="NCBI Taxonomy" id="138068"/>
    <lineage>
        <taxon>Eukaryota</taxon>
        <taxon>Fungi</taxon>
        <taxon>Dikarya</taxon>
        <taxon>Ascomycota</taxon>
        <taxon>Pezizomycotina</taxon>
        <taxon>Sordariomycetes</taxon>
        <taxon>Xylariomycetidae</taxon>
        <taxon>Amphisphaeriales</taxon>
        <taxon>Sporocadaceae</taxon>
        <taxon>Seiridium</taxon>
    </lineage>
</organism>
<dbReference type="SUPFAM" id="SSF53613">
    <property type="entry name" value="Ribokinase-like"/>
    <property type="match status" value="1"/>
</dbReference>
<evidence type="ECO:0000256" key="5">
    <source>
        <dbReference type="ARBA" id="ARBA00023239"/>
    </source>
</evidence>
<dbReference type="Gene3D" id="3.40.1190.20">
    <property type="match status" value="1"/>
</dbReference>
<evidence type="ECO:0000313" key="10">
    <source>
        <dbReference type="Proteomes" id="UP001408356"/>
    </source>
</evidence>
<comment type="similarity">
    <text evidence="7">Belongs to the NnrD/CARKD family.</text>
</comment>
<comment type="subcellular location">
    <subcellularLocation>
        <location evidence="7">Cytoplasm</location>
    </subcellularLocation>
</comment>
<dbReference type="EC" id="4.2.1.93" evidence="7"/>